<feature type="transmembrane region" description="Helical" evidence="1">
    <location>
        <begin position="101"/>
        <end position="128"/>
    </location>
</feature>
<keyword evidence="1" id="KW-0812">Transmembrane</keyword>
<dbReference type="STRING" id="797299.HALLA_10490"/>
<keyword evidence="1" id="KW-1133">Transmembrane helix</keyword>
<evidence type="ECO:0000256" key="1">
    <source>
        <dbReference type="SAM" id="Phobius"/>
    </source>
</evidence>
<evidence type="ECO:0000313" key="3">
    <source>
        <dbReference type="Proteomes" id="UP000019024"/>
    </source>
</evidence>
<proteinExistence type="predicted"/>
<dbReference type="Proteomes" id="UP000019024">
    <property type="component" value="Chromosome"/>
</dbReference>
<evidence type="ECO:0000313" key="2">
    <source>
        <dbReference type="EMBL" id="AHF99215.1"/>
    </source>
</evidence>
<dbReference type="AlphaFoldDB" id="W0JKE8"/>
<dbReference type="RefSeq" id="WP_242406191.1">
    <property type="nucleotide sequence ID" value="NZ_CP007055.1"/>
</dbReference>
<dbReference type="PATRIC" id="fig|797299.3.peg.1127"/>
<feature type="transmembrane region" description="Helical" evidence="1">
    <location>
        <begin position="32"/>
        <end position="52"/>
    </location>
</feature>
<dbReference type="HOGENOM" id="CLU_143265_0_0_2"/>
<accession>W0JKE8</accession>
<dbReference type="KEGG" id="hlr:HALLA_10490"/>
<reference evidence="2 3" key="1">
    <citation type="submission" date="2014-01" db="EMBL/GenBank/DDBJ databases">
        <authorList>
            <consortium name="DOE Joint Genome Institute"/>
            <person name="Anderson I."/>
            <person name="Huntemann M."/>
            <person name="Han J."/>
            <person name="Chen A."/>
            <person name="Kyrpides N."/>
            <person name="Mavromatis K."/>
            <person name="Markowitz V."/>
            <person name="Palaniappan K."/>
            <person name="Ivanova N."/>
            <person name="Schaumberg A."/>
            <person name="Pati A."/>
            <person name="Liolios K."/>
            <person name="Nordberg H.P."/>
            <person name="Cantor M.N."/>
            <person name="Hua S.X."/>
            <person name="Woyke T."/>
        </authorList>
    </citation>
    <scope>NUCLEOTIDE SEQUENCE [LARGE SCALE GENOMIC DNA]</scope>
    <source>
        <strain evidence="2 3">XH-48</strain>
    </source>
</reference>
<dbReference type="EMBL" id="CP007055">
    <property type="protein sequence ID" value="AHF99215.1"/>
    <property type="molecule type" value="Genomic_DNA"/>
</dbReference>
<dbReference type="GeneID" id="25144889"/>
<protein>
    <submittedName>
        <fullName evidence="2">Uncharacterized protein</fullName>
    </submittedName>
</protein>
<organism evidence="2 3">
    <name type="scientific">Halostagnicola larsenii XH-48</name>
    <dbReference type="NCBI Taxonomy" id="797299"/>
    <lineage>
        <taxon>Archaea</taxon>
        <taxon>Methanobacteriati</taxon>
        <taxon>Methanobacteriota</taxon>
        <taxon>Stenosarchaea group</taxon>
        <taxon>Halobacteria</taxon>
        <taxon>Halobacteriales</taxon>
        <taxon>Natrialbaceae</taxon>
        <taxon>Halostagnicola</taxon>
    </lineage>
</organism>
<name>W0JKE8_9EURY</name>
<gene>
    <name evidence="2" type="ORF">HALLA_10490</name>
</gene>
<keyword evidence="1" id="KW-0472">Membrane</keyword>
<keyword evidence="3" id="KW-1185">Reference proteome</keyword>
<sequence>MYSKHHAVVSALVAATLALSLSWWTTAFTHLSVVAVVAVVLYGTALGVFIDLDHFLIARIKTGNWDAVRFCLANPVAAVADQGQIFDQGDVGVLSRLLSHVVLIGLFVPLHFVFNIGLGIIVGVVLYVHLLTDLIWDVHRAEPSTTQATDDRPQSVR</sequence>
<dbReference type="eggNOG" id="arCOG09118">
    <property type="taxonomic scope" value="Archaea"/>
</dbReference>